<keyword evidence="6" id="KW-0680">Restriction system</keyword>
<dbReference type="GO" id="GO:0032259">
    <property type="term" value="P:methylation"/>
    <property type="evidence" value="ECO:0007669"/>
    <property type="project" value="UniProtKB-KW"/>
</dbReference>
<dbReference type="GeneID" id="30680341"/>
<evidence type="ECO:0000256" key="6">
    <source>
        <dbReference type="ARBA" id="ARBA00022747"/>
    </source>
</evidence>
<keyword evidence="4" id="KW-0808">Transferase</keyword>
<evidence type="ECO:0000256" key="1">
    <source>
        <dbReference type="ARBA" id="ARBA00010203"/>
    </source>
</evidence>
<proteinExistence type="inferred from homology"/>
<dbReference type="AlphaFoldDB" id="A0A0U2VCK4"/>
<evidence type="ECO:0000256" key="7">
    <source>
        <dbReference type="ARBA" id="ARBA00023125"/>
    </source>
</evidence>
<dbReference type="GO" id="GO:0003677">
    <property type="term" value="F:DNA binding"/>
    <property type="evidence" value="ECO:0007669"/>
    <property type="project" value="UniProtKB-KW"/>
</dbReference>
<keyword evidence="3 10" id="KW-0489">Methyltransferase</keyword>
<dbReference type="STRING" id="940295.EYM_04760"/>
<evidence type="ECO:0000256" key="4">
    <source>
        <dbReference type="ARBA" id="ARBA00022679"/>
    </source>
</evidence>
<keyword evidence="7" id="KW-0238">DNA-binding</keyword>
<dbReference type="PROSITE" id="PS00093">
    <property type="entry name" value="N4_MTASE"/>
    <property type="match status" value="1"/>
</dbReference>
<evidence type="ECO:0000313" key="10">
    <source>
        <dbReference type="EMBL" id="ALU11794.1"/>
    </source>
</evidence>
<dbReference type="SUPFAM" id="SSF53335">
    <property type="entry name" value="S-adenosyl-L-methionine-dependent methyltransferases"/>
    <property type="match status" value="2"/>
</dbReference>
<gene>
    <name evidence="10" type="ORF">EYM_04760</name>
</gene>
<dbReference type="OrthoDB" id="38200at2157"/>
<dbReference type="Pfam" id="PF01555">
    <property type="entry name" value="N6_N4_Mtase"/>
    <property type="match status" value="1"/>
</dbReference>
<dbReference type="Gene3D" id="3.40.50.150">
    <property type="entry name" value="Vaccinia Virus protein VP39"/>
    <property type="match status" value="1"/>
</dbReference>
<evidence type="ECO:0000259" key="9">
    <source>
        <dbReference type="Pfam" id="PF01555"/>
    </source>
</evidence>
<dbReference type="GO" id="GO:0009307">
    <property type="term" value="P:DNA restriction-modification system"/>
    <property type="evidence" value="ECO:0007669"/>
    <property type="project" value="UniProtKB-KW"/>
</dbReference>
<evidence type="ECO:0000256" key="2">
    <source>
        <dbReference type="ARBA" id="ARBA00012185"/>
    </source>
</evidence>
<name>A0A0U2VCK4_9CREN</name>
<comment type="catalytic activity">
    <reaction evidence="8">
        <text>a 2'-deoxycytidine in DNA + S-adenosyl-L-methionine = an N(4)-methyl-2'-deoxycytidine in DNA + S-adenosyl-L-homocysteine + H(+)</text>
        <dbReference type="Rhea" id="RHEA:16857"/>
        <dbReference type="Rhea" id="RHEA-COMP:11369"/>
        <dbReference type="Rhea" id="RHEA-COMP:13674"/>
        <dbReference type="ChEBI" id="CHEBI:15378"/>
        <dbReference type="ChEBI" id="CHEBI:57856"/>
        <dbReference type="ChEBI" id="CHEBI:59789"/>
        <dbReference type="ChEBI" id="CHEBI:85452"/>
        <dbReference type="ChEBI" id="CHEBI:137933"/>
        <dbReference type="EC" id="2.1.1.113"/>
    </reaction>
</comment>
<dbReference type="InterPro" id="IPR029063">
    <property type="entry name" value="SAM-dependent_MTases_sf"/>
</dbReference>
<dbReference type="GO" id="GO:0008170">
    <property type="term" value="F:N-methyltransferase activity"/>
    <property type="evidence" value="ECO:0007669"/>
    <property type="project" value="InterPro"/>
</dbReference>
<dbReference type="EC" id="2.1.1.113" evidence="2"/>
<dbReference type="RefSeq" id="WP_217221068.1">
    <property type="nucleotide sequence ID" value="NZ_CP006867.1"/>
</dbReference>
<dbReference type="EMBL" id="CP006867">
    <property type="protein sequence ID" value="ALU11794.1"/>
    <property type="molecule type" value="Genomic_DNA"/>
</dbReference>
<dbReference type="Proteomes" id="UP000060778">
    <property type="component" value="Chromosome"/>
</dbReference>
<sequence>MALEVSFRQLVKSVPSTTYATHGLYMHPAKFIPHVVRFALEKYSKEGDTVFDPFAGHGTVGIEAKILNRNAVLWDLNPMSRVLALASMYDGELRKSDFILKDDSGCEFVPSWSNIDYWYPEEFLNYLSKLWGFWHYNIYERYKDRNLEAKAFVLSIPLFKITRYFSWADEKIAKTYRSKYAKRKVESLLKGNWKAVLWNMYWKNVNVVIRKVSEFKRYRPHKIDVVIKTSWKNNDKLAIFDSIVNKVDRHIDLLITSPPYLQAQEYIRSFKLELAWLGYNDRDLRELSSREIPYNNPPETNIRSNTYWSVREIIEGYNNKKLLKLYDAYFKSILGFFERNQDVVDTMAIFVGPVKVRTLRVPIDEIIREHMEAHGWRHVATYIDTIKSRRLFESRINPATGILDERTPTEHLLVITK</sequence>
<dbReference type="GO" id="GO:0015667">
    <property type="term" value="F:site-specific DNA-methyltransferase (cytosine-N4-specific) activity"/>
    <property type="evidence" value="ECO:0007669"/>
    <property type="project" value="UniProtKB-EC"/>
</dbReference>
<feature type="domain" description="DNA methylase N-4/N-6" evidence="9">
    <location>
        <begin position="25"/>
        <end position="77"/>
    </location>
</feature>
<dbReference type="InterPro" id="IPR002941">
    <property type="entry name" value="DNA_methylase_N4/N6"/>
</dbReference>
<evidence type="ECO:0000256" key="8">
    <source>
        <dbReference type="ARBA" id="ARBA00049120"/>
    </source>
</evidence>
<dbReference type="REBASE" id="133923">
    <property type="entry name" value="M.Iis13165ORF4760P"/>
</dbReference>
<organism evidence="10 11">
    <name type="scientific">Ignicoccus islandicus DSM 13165</name>
    <dbReference type="NCBI Taxonomy" id="940295"/>
    <lineage>
        <taxon>Archaea</taxon>
        <taxon>Thermoproteota</taxon>
        <taxon>Thermoprotei</taxon>
        <taxon>Desulfurococcales</taxon>
        <taxon>Desulfurococcaceae</taxon>
        <taxon>Ignicoccus</taxon>
    </lineage>
</organism>
<evidence type="ECO:0000256" key="3">
    <source>
        <dbReference type="ARBA" id="ARBA00022603"/>
    </source>
</evidence>
<evidence type="ECO:0000256" key="5">
    <source>
        <dbReference type="ARBA" id="ARBA00022691"/>
    </source>
</evidence>
<keyword evidence="5" id="KW-0949">S-adenosyl-L-methionine</keyword>
<keyword evidence="11" id="KW-1185">Reference proteome</keyword>
<dbReference type="InterPro" id="IPR017985">
    <property type="entry name" value="MeTrfase_CN4_CS"/>
</dbReference>
<accession>A0A0U2VCK4</accession>
<protein>
    <recommendedName>
        <fullName evidence="2">site-specific DNA-methyltransferase (cytosine-N(4)-specific)</fullName>
        <ecNumber evidence="2">2.1.1.113</ecNumber>
    </recommendedName>
</protein>
<evidence type="ECO:0000313" key="11">
    <source>
        <dbReference type="Proteomes" id="UP000060778"/>
    </source>
</evidence>
<reference evidence="10 11" key="1">
    <citation type="submission" date="2013-11" db="EMBL/GenBank/DDBJ databases">
        <title>Comparative genomics of Ignicoccus.</title>
        <authorList>
            <person name="Podar M."/>
        </authorList>
    </citation>
    <scope>NUCLEOTIDE SEQUENCE [LARGE SCALE GENOMIC DNA]</scope>
    <source>
        <strain evidence="10 11">DSM 13165</strain>
    </source>
</reference>
<comment type="similarity">
    <text evidence="1">Belongs to the N(4)/N(6)-methyltransferase family. N(4) subfamily.</text>
</comment>
<dbReference type="KEGG" id="iis:EYM_04760"/>
<dbReference type="PATRIC" id="fig|940295.4.peg.910"/>